<evidence type="ECO:0000313" key="2">
    <source>
        <dbReference type="EMBL" id="GAW00308.1"/>
    </source>
</evidence>
<evidence type="ECO:0000313" key="3">
    <source>
        <dbReference type="Proteomes" id="UP000188533"/>
    </source>
</evidence>
<dbReference type="EMBL" id="BDGU01000029">
    <property type="protein sequence ID" value="GAW00308.1"/>
    <property type="molecule type" value="Genomic_DNA"/>
</dbReference>
<reference evidence="2 3" key="2">
    <citation type="submission" date="2017-02" db="EMBL/GenBank/DDBJ databases">
        <title>A genome survey and senescence transcriptome analysis in Lentinula edodes.</title>
        <authorList>
            <person name="Sakamoto Y."/>
            <person name="Nakade K."/>
            <person name="Sato S."/>
            <person name="Yoshida Y."/>
            <person name="Miyazaki K."/>
            <person name="Natsume S."/>
            <person name="Konno N."/>
        </authorList>
    </citation>
    <scope>NUCLEOTIDE SEQUENCE [LARGE SCALE GENOMIC DNA]</scope>
    <source>
        <strain evidence="2 3">NBRC 111202</strain>
    </source>
</reference>
<dbReference type="AlphaFoldDB" id="A0A1Q3DZ73"/>
<comment type="caution">
    <text evidence="2">The sequence shown here is derived from an EMBL/GenBank/DDBJ whole genome shotgun (WGS) entry which is preliminary data.</text>
</comment>
<keyword evidence="3" id="KW-1185">Reference proteome</keyword>
<dbReference type="Proteomes" id="UP000188533">
    <property type="component" value="Unassembled WGS sequence"/>
</dbReference>
<name>A0A1Q3DZ73_LENED</name>
<reference evidence="2 3" key="1">
    <citation type="submission" date="2016-08" db="EMBL/GenBank/DDBJ databases">
        <authorList>
            <consortium name="Lentinula edodes genome sequencing consortium"/>
            <person name="Sakamoto Y."/>
            <person name="Nakade K."/>
            <person name="Sato S."/>
            <person name="Yoshida Y."/>
            <person name="Miyazaki K."/>
            <person name="Natsume S."/>
            <person name="Konno N."/>
        </authorList>
    </citation>
    <scope>NUCLEOTIDE SEQUENCE [LARGE SCALE GENOMIC DNA]</scope>
    <source>
        <strain evidence="2 3">NBRC 111202</strain>
    </source>
</reference>
<keyword evidence="1" id="KW-0732">Signal</keyword>
<organism evidence="2 3">
    <name type="scientific">Lentinula edodes</name>
    <name type="common">Shiitake mushroom</name>
    <name type="synonym">Lentinus edodes</name>
    <dbReference type="NCBI Taxonomy" id="5353"/>
    <lineage>
        <taxon>Eukaryota</taxon>
        <taxon>Fungi</taxon>
        <taxon>Dikarya</taxon>
        <taxon>Basidiomycota</taxon>
        <taxon>Agaricomycotina</taxon>
        <taxon>Agaricomycetes</taxon>
        <taxon>Agaricomycetidae</taxon>
        <taxon>Agaricales</taxon>
        <taxon>Marasmiineae</taxon>
        <taxon>Omphalotaceae</taxon>
        <taxon>Lentinula</taxon>
    </lineage>
</organism>
<dbReference type="OrthoDB" id="2938489at2759"/>
<evidence type="ECO:0008006" key="4">
    <source>
        <dbReference type="Google" id="ProtNLM"/>
    </source>
</evidence>
<protein>
    <recommendedName>
        <fullName evidence="4">Secreted protein</fullName>
    </recommendedName>
</protein>
<proteinExistence type="predicted"/>
<sequence length="170" mass="18434">MHFPNFRVFIFLVACAVSASTVVYAMPVQAGSQSTPHFQVARAPPAVVFATVKFLWPNNGPMIEPACEQGCLVQGAKDAAQRRIIPRALYPQVESALKVLIPSNLNVDVPVGYINSLQLPKGASKKSTFAMGVYGIGHCVTGCTFTVDKNGKIDMISYLSITLEEFRDLL</sequence>
<gene>
    <name evidence="2" type="ORF">LENED_001815</name>
</gene>
<accession>A0A1Q3DZ73</accession>
<feature type="chain" id="PRO_5013157005" description="Secreted protein" evidence="1">
    <location>
        <begin position="26"/>
        <end position="170"/>
    </location>
</feature>
<feature type="signal peptide" evidence="1">
    <location>
        <begin position="1"/>
        <end position="25"/>
    </location>
</feature>
<evidence type="ECO:0000256" key="1">
    <source>
        <dbReference type="SAM" id="SignalP"/>
    </source>
</evidence>